<dbReference type="InterPro" id="IPR001478">
    <property type="entry name" value="PDZ"/>
</dbReference>
<keyword evidence="1" id="KW-0812">Transmembrane</keyword>
<reference evidence="3 4" key="1">
    <citation type="submission" date="2018-04" db="EMBL/GenBank/DDBJ databases">
        <title>Polynucleobacter sp. UH21B genome.</title>
        <authorList>
            <person name="Hahn M.W."/>
        </authorList>
    </citation>
    <scope>NUCLEOTIDE SEQUENCE [LARGE SCALE GENOMIC DNA]</scope>
    <source>
        <strain evidence="3 4">MWH-UH21B</strain>
    </source>
</reference>
<keyword evidence="1" id="KW-1133">Transmembrane helix</keyword>
<dbReference type="EMBL" id="CP028942">
    <property type="protein sequence ID" value="QKM64274.1"/>
    <property type="molecule type" value="Genomic_DNA"/>
</dbReference>
<keyword evidence="1" id="KW-0472">Membrane</keyword>
<dbReference type="SMART" id="SM00228">
    <property type="entry name" value="PDZ"/>
    <property type="match status" value="1"/>
</dbReference>
<protein>
    <recommendedName>
        <fullName evidence="2">PDZ domain-containing protein</fullName>
    </recommendedName>
</protein>
<evidence type="ECO:0000313" key="4">
    <source>
        <dbReference type="Proteomes" id="UP000503312"/>
    </source>
</evidence>
<feature type="domain" description="PDZ" evidence="2">
    <location>
        <begin position="113"/>
        <end position="181"/>
    </location>
</feature>
<feature type="transmembrane region" description="Helical" evidence="1">
    <location>
        <begin position="304"/>
        <end position="333"/>
    </location>
</feature>
<evidence type="ECO:0000259" key="2">
    <source>
        <dbReference type="SMART" id="SM00228"/>
    </source>
</evidence>
<dbReference type="Gene3D" id="2.30.42.10">
    <property type="match status" value="1"/>
</dbReference>
<dbReference type="Proteomes" id="UP000503312">
    <property type="component" value="Chromosome"/>
</dbReference>
<dbReference type="Pfam" id="PF17820">
    <property type="entry name" value="PDZ_6"/>
    <property type="match status" value="1"/>
</dbReference>
<dbReference type="RefSeq" id="WP_173955316.1">
    <property type="nucleotide sequence ID" value="NZ_CP028942.1"/>
</dbReference>
<dbReference type="InterPro" id="IPR041489">
    <property type="entry name" value="PDZ_6"/>
</dbReference>
<dbReference type="AlphaFoldDB" id="A0A6M9PPG9"/>
<gene>
    <name evidence="3" type="ORF">DCO17_02910</name>
</gene>
<evidence type="ECO:0000256" key="1">
    <source>
        <dbReference type="SAM" id="Phobius"/>
    </source>
</evidence>
<dbReference type="SUPFAM" id="SSF50156">
    <property type="entry name" value="PDZ domain-like"/>
    <property type="match status" value="1"/>
</dbReference>
<keyword evidence="4" id="KW-1185">Reference proteome</keyword>
<dbReference type="InterPro" id="IPR036034">
    <property type="entry name" value="PDZ_sf"/>
</dbReference>
<proteinExistence type="predicted"/>
<name>A0A6M9PPG9_9BURK</name>
<dbReference type="KEGG" id="ptrp:DCO17_02910"/>
<feature type="transmembrane region" description="Helical" evidence="1">
    <location>
        <begin position="12"/>
        <end position="36"/>
    </location>
</feature>
<organism evidence="3 4">
    <name type="scientific">Polynucleobacter tropicus</name>
    <dbReference type="NCBI Taxonomy" id="1743174"/>
    <lineage>
        <taxon>Bacteria</taxon>
        <taxon>Pseudomonadati</taxon>
        <taxon>Pseudomonadota</taxon>
        <taxon>Betaproteobacteria</taxon>
        <taxon>Burkholderiales</taxon>
        <taxon>Burkholderiaceae</taxon>
        <taxon>Polynucleobacter</taxon>
    </lineage>
</organism>
<accession>A0A6M9PPG9</accession>
<evidence type="ECO:0000313" key="3">
    <source>
        <dbReference type="EMBL" id="QKM64274.1"/>
    </source>
</evidence>
<sequence>MLKIQFPRTQKGIYFWFLAFSSFLLFVSLATLLAAAGELSSSSSDLKNLKVVMPNLEEYVSYQAIDFRLNNTTLNTRRLKPSDIPKLADDAIVPVSLDDAVNRAFQYFAEFENKRSGPILTVTPPSVESVESGSPADAAGVKPGDLILYVGSNKIESVMGYYQALNEKLSSEISLKLQRNKQGTISVAMKSLNRTPITGGNSGITFAIPPEAVYLTEQDSKRMADQYRREMLPAISVDWRTEAANNLMQSAKRLNLISKGVVDPSGTSSAKIRAKDVLNWQHKKVLESIDAYFSQRRKIENKNAFYLTGMGDAVVGFVCSLVIFVIAGALYWYQRRIAGKKS</sequence>